<dbReference type="GO" id="GO:0015888">
    <property type="term" value="P:thiamine transport"/>
    <property type="evidence" value="ECO:0007669"/>
    <property type="project" value="TreeGrafter"/>
</dbReference>
<keyword evidence="1" id="KW-0732">Signal</keyword>
<evidence type="ECO:0000256" key="1">
    <source>
        <dbReference type="ARBA" id="ARBA00022729"/>
    </source>
</evidence>
<dbReference type="GO" id="GO:0030976">
    <property type="term" value="F:thiamine pyrophosphate binding"/>
    <property type="evidence" value="ECO:0007669"/>
    <property type="project" value="TreeGrafter"/>
</dbReference>
<dbReference type="PANTHER" id="PTHR30006">
    <property type="entry name" value="THIAMINE-BINDING PERIPLASMIC PROTEIN-RELATED"/>
    <property type="match status" value="1"/>
</dbReference>
<accession>A0AA47AFB5</accession>
<dbReference type="Gene3D" id="3.40.190.10">
    <property type="entry name" value="Periplasmic binding protein-like II"/>
    <property type="match status" value="2"/>
</dbReference>
<sequence length="345" mass="39106">MKRWIAPGVLALFVVGMLTYGMNFYHQEQIEQAKEPVRGEITVYTDLPNNLTTMLAARYEVEQNVKVTIMPLTEDQMAQRSASTVADTSGDLVLTSEDNLVVGANTGKYAPIVNERIDEVRDTFKDPNGYWVGLWYDPIVFVQNDTFHNGIGKYITTWETLGKQGDWSIIMTDFVASQNAANLLYNMVEYKGEPEALEYLYSLKPHVVQHAKFLSTPVRLTALGETNIGIGNLSDAAQYNRHGYPIKFIYPKDGTSYYVTGAAVLKNSKHKADGVEFINWLLSTKTAKYMVENNFTYMFTNPEMDEPKDSMGQDLVLWPVNGGYTMEGKKLLLNHWVSQVRFRKD</sequence>
<dbReference type="GO" id="GO:0030288">
    <property type="term" value="C:outer membrane-bounded periplasmic space"/>
    <property type="evidence" value="ECO:0007669"/>
    <property type="project" value="TreeGrafter"/>
</dbReference>
<evidence type="ECO:0000313" key="2">
    <source>
        <dbReference type="EMBL" id="UZG51645.1"/>
    </source>
</evidence>
<gene>
    <name evidence="2" type="ORF">OKW85_03340</name>
</gene>
<dbReference type="PANTHER" id="PTHR30006:SF2">
    <property type="entry name" value="ABC TRANSPORTER SUBSTRATE-BINDING PROTEIN"/>
    <property type="match status" value="1"/>
</dbReference>
<organism evidence="2 3">
    <name type="scientific">Veillonella rogosae</name>
    <dbReference type="NCBI Taxonomy" id="423477"/>
    <lineage>
        <taxon>Bacteria</taxon>
        <taxon>Bacillati</taxon>
        <taxon>Bacillota</taxon>
        <taxon>Negativicutes</taxon>
        <taxon>Veillonellales</taxon>
        <taxon>Veillonellaceae</taxon>
        <taxon>Veillonella</taxon>
    </lineage>
</organism>
<dbReference type="GO" id="GO:0030975">
    <property type="term" value="F:thiamine binding"/>
    <property type="evidence" value="ECO:0007669"/>
    <property type="project" value="TreeGrafter"/>
</dbReference>
<evidence type="ECO:0000313" key="3">
    <source>
        <dbReference type="Proteomes" id="UP001164244"/>
    </source>
</evidence>
<name>A0AA47AFB5_9FIRM</name>
<dbReference type="RefSeq" id="WP_105081941.1">
    <property type="nucleotide sequence ID" value="NZ_CP110418.1"/>
</dbReference>
<dbReference type="Pfam" id="PF13343">
    <property type="entry name" value="SBP_bac_6"/>
    <property type="match status" value="1"/>
</dbReference>
<dbReference type="AlphaFoldDB" id="A0AA47AFB5"/>
<dbReference type="KEGG" id="vrg:OKW85_03340"/>
<dbReference type="EMBL" id="CP110418">
    <property type="protein sequence ID" value="UZG51645.1"/>
    <property type="molecule type" value="Genomic_DNA"/>
</dbReference>
<dbReference type="Proteomes" id="UP001164244">
    <property type="component" value="Chromosome"/>
</dbReference>
<protein>
    <submittedName>
        <fullName evidence="2">Extracellular solute-binding protein</fullName>
    </submittedName>
</protein>
<dbReference type="SUPFAM" id="SSF53850">
    <property type="entry name" value="Periplasmic binding protein-like II"/>
    <property type="match status" value="1"/>
</dbReference>
<reference evidence="2" key="1">
    <citation type="submission" date="2022-11" db="EMBL/GenBank/DDBJ databases">
        <title>Complete genome sequence of Veillonella rogosae KCOM 3468 isolated from human Subgingival dental plaque of Chronic peridontitis Lesion.</title>
        <authorList>
            <person name="Park S.-N."/>
            <person name="Lim Y.K."/>
            <person name="Kook J.-K."/>
        </authorList>
    </citation>
    <scope>NUCLEOTIDE SEQUENCE</scope>
    <source>
        <strain evidence="2">KCOM 3468</strain>
    </source>
</reference>
<proteinExistence type="predicted"/>